<organism evidence="2 3">
    <name type="scientific">Caulobacter segnis</name>
    <dbReference type="NCBI Taxonomy" id="88688"/>
    <lineage>
        <taxon>Bacteria</taxon>
        <taxon>Pseudomonadati</taxon>
        <taxon>Pseudomonadota</taxon>
        <taxon>Alphaproteobacteria</taxon>
        <taxon>Caulobacterales</taxon>
        <taxon>Caulobacteraceae</taxon>
        <taxon>Caulobacter</taxon>
    </lineage>
</organism>
<evidence type="ECO:0000256" key="1">
    <source>
        <dbReference type="SAM" id="SignalP"/>
    </source>
</evidence>
<feature type="signal peptide" evidence="1">
    <location>
        <begin position="1"/>
        <end position="22"/>
    </location>
</feature>
<keyword evidence="1" id="KW-0732">Signal</keyword>
<feature type="chain" id="PRO_5046171968" evidence="1">
    <location>
        <begin position="23"/>
        <end position="265"/>
    </location>
</feature>
<gene>
    <name evidence="2" type="ORF">MZV50_03200</name>
</gene>
<evidence type="ECO:0000313" key="3">
    <source>
        <dbReference type="Proteomes" id="UP001057520"/>
    </source>
</evidence>
<dbReference type="Proteomes" id="UP001057520">
    <property type="component" value="Chromosome"/>
</dbReference>
<sequence>MGSRCLPVLLGLALFLAHPARAAEPPPPIRAFELPDLQKMGIALYRQDLSAWRATDTLRAKVPDLVAAGVKGWLVEDDGKVAKVRFLRDLGQGLEAGYDVDVTSQGAGPVVEPADRALTAEERTMFAARQTAMANLPPTLCRAGYNSAIVKDPDGDGWLVWLLAPSPAAGAIPVGGHYRYTISADGKTLERRDALSASCLVIQPPQLPPGAKPEGLLVNHIVSPTPVETHVFLSLLYRQPFFVGTGKDQIWIVSQGQIRQAQVKR</sequence>
<proteinExistence type="predicted"/>
<keyword evidence="3" id="KW-1185">Reference proteome</keyword>
<protein>
    <submittedName>
        <fullName evidence="2">Uncharacterized protein</fullName>
    </submittedName>
</protein>
<evidence type="ECO:0000313" key="2">
    <source>
        <dbReference type="EMBL" id="USQ96614.1"/>
    </source>
</evidence>
<accession>A0ABY4ZWS1</accession>
<name>A0ABY4ZWS1_9CAUL</name>
<dbReference type="EMBL" id="CP096040">
    <property type="protein sequence ID" value="USQ96614.1"/>
    <property type="molecule type" value="Genomic_DNA"/>
</dbReference>
<reference evidence="2 3" key="1">
    <citation type="submission" date="2022-04" db="EMBL/GenBank/DDBJ databases">
        <title>Genome sequence of soybean root-associated Caulobacter segnis RL271.</title>
        <authorList>
            <person name="Longley R."/>
            <person name="Bonito G."/>
            <person name="Trigodet F."/>
            <person name="Crosson S."/>
            <person name="Fiebig A."/>
        </authorList>
    </citation>
    <scope>NUCLEOTIDE SEQUENCE [LARGE SCALE GENOMIC DNA]</scope>
    <source>
        <strain evidence="2 3">RL271</strain>
    </source>
</reference>